<reference evidence="18" key="1">
    <citation type="submission" date="2019-05" db="EMBL/GenBank/DDBJ databases">
        <title>Isolation, diversity and antifungal activity of Actinobacteria from wheat.</title>
        <authorList>
            <person name="Yu B."/>
        </authorList>
    </citation>
    <scope>NUCLEOTIDE SEQUENCE [LARGE SCALE GENOMIC DNA]</scope>
    <source>
        <strain evidence="18">NEAU-HEGS1-5</strain>
    </source>
</reference>
<dbReference type="GO" id="GO:0006633">
    <property type="term" value="P:fatty acid biosynthetic process"/>
    <property type="evidence" value="ECO:0007669"/>
    <property type="project" value="InterPro"/>
</dbReference>
<dbReference type="GO" id="GO:0033068">
    <property type="term" value="P:macrolide biosynthetic process"/>
    <property type="evidence" value="ECO:0007669"/>
    <property type="project" value="UniProtKB-ARBA"/>
</dbReference>
<dbReference type="Pfam" id="PF08659">
    <property type="entry name" value="KR"/>
    <property type="match status" value="3"/>
</dbReference>
<dbReference type="InterPro" id="IPR016039">
    <property type="entry name" value="Thiolase-like"/>
</dbReference>
<dbReference type="InterPro" id="IPR049900">
    <property type="entry name" value="PKS_mFAS_DH"/>
</dbReference>
<dbReference type="SUPFAM" id="SSF51735">
    <property type="entry name" value="NAD(P)-binding Rossmann-fold domains"/>
    <property type="match status" value="6"/>
</dbReference>
<dbReference type="SMART" id="SM00827">
    <property type="entry name" value="PKS_AT"/>
    <property type="match status" value="3"/>
</dbReference>
<dbReference type="InterPro" id="IPR009081">
    <property type="entry name" value="PP-bd_ACP"/>
</dbReference>
<dbReference type="PROSITE" id="PS52019">
    <property type="entry name" value="PKS_MFAS_DH"/>
    <property type="match status" value="3"/>
</dbReference>
<comment type="pathway">
    <text evidence="11">Antibiotic biosynthesis; erythromycin biosynthesis.</text>
</comment>
<dbReference type="FunFam" id="1.10.1200.10:FF:000007">
    <property type="entry name" value="Probable polyketide synthase pks17"/>
    <property type="match status" value="3"/>
</dbReference>
<keyword evidence="2" id="KW-0596">Phosphopantetheine</keyword>
<dbReference type="GO" id="GO:0031177">
    <property type="term" value="F:phosphopantetheine binding"/>
    <property type="evidence" value="ECO:0007669"/>
    <property type="project" value="InterPro"/>
</dbReference>
<feature type="active site" description="Proton acceptor; for dehydratase activity" evidence="14">
    <location>
        <position position="2714"/>
    </location>
</feature>
<keyword evidence="6" id="KW-0045">Antibiotic biosynthesis</keyword>
<keyword evidence="7" id="KW-0511">Multifunctional enzyme</keyword>
<dbReference type="InterPro" id="IPR020841">
    <property type="entry name" value="PKS_Beta-ketoAc_synthase_dom"/>
</dbReference>
<dbReference type="Gene3D" id="3.40.47.10">
    <property type="match status" value="4"/>
</dbReference>
<keyword evidence="8" id="KW-0012">Acyltransferase</keyword>
<dbReference type="CDD" id="cd08956">
    <property type="entry name" value="KR_3_FAS_SDR_x"/>
    <property type="match status" value="3"/>
</dbReference>
<evidence type="ECO:0000256" key="9">
    <source>
        <dbReference type="ARBA" id="ARBA00052442"/>
    </source>
</evidence>
<feature type="domain" description="Ketosynthase family 3 (KS3)" evidence="16">
    <location>
        <begin position="1716"/>
        <end position="2128"/>
    </location>
</feature>
<dbReference type="Gene3D" id="1.10.1200.10">
    <property type="entry name" value="ACP-like"/>
    <property type="match status" value="3"/>
</dbReference>
<feature type="domain" description="PKS/mFAS DH" evidence="17">
    <location>
        <begin position="917"/>
        <end position="1196"/>
    </location>
</feature>
<evidence type="ECO:0000259" key="15">
    <source>
        <dbReference type="PROSITE" id="PS50075"/>
    </source>
</evidence>
<feature type="active site" description="Proton acceptor; for dehydratase activity" evidence="14">
    <location>
        <position position="949"/>
    </location>
</feature>
<evidence type="ECO:0000256" key="7">
    <source>
        <dbReference type="ARBA" id="ARBA00023268"/>
    </source>
</evidence>
<evidence type="ECO:0000256" key="13">
    <source>
        <dbReference type="ARBA" id="ARBA00066981"/>
    </source>
</evidence>
<proteinExistence type="predicted"/>
<feature type="domain" description="Carrier" evidence="15">
    <location>
        <begin position="1623"/>
        <end position="1698"/>
    </location>
</feature>
<dbReference type="PROSITE" id="PS00606">
    <property type="entry name" value="KS3_1"/>
    <property type="match status" value="4"/>
</dbReference>
<feature type="region of interest" description="N-terminal hotdog fold" evidence="14">
    <location>
        <begin position="917"/>
        <end position="1047"/>
    </location>
</feature>
<keyword evidence="5" id="KW-0677">Repeat</keyword>
<comment type="subunit">
    <text evidence="12">Homodimer. Erythronolide synthase is composed of EryAI, EryAII and EryAIII multimodular (2 modules) polypeptides each coding for a functional synthase subunit which participates in 2 of the six FAS-like elongation steps required for formation of the polyketide. Module 1, 2, 3, 4, 5, and 6 participating in biosynthesis steps 1, 2, 3, 4, 5, and 6, respectively.</text>
</comment>
<keyword evidence="19" id="KW-1185">Reference proteome</keyword>
<feature type="region of interest" description="C-terminal hotdog fold" evidence="14">
    <location>
        <begin position="1059"/>
        <end position="1196"/>
    </location>
</feature>
<dbReference type="InterPro" id="IPR049552">
    <property type="entry name" value="PKS_DH_N"/>
</dbReference>
<dbReference type="InterPro" id="IPR016036">
    <property type="entry name" value="Malonyl_transacylase_ACP-bd"/>
</dbReference>
<dbReference type="InterPro" id="IPR057326">
    <property type="entry name" value="KR_dom"/>
</dbReference>
<feature type="region of interest" description="N-terminal hotdog fold" evidence="14">
    <location>
        <begin position="4445"/>
        <end position="4576"/>
    </location>
</feature>
<dbReference type="PANTHER" id="PTHR43775:SF51">
    <property type="entry name" value="INACTIVE PHENOLPHTHIOCEROL SYNTHESIS POLYKETIDE SYNTHASE TYPE I PKS1-RELATED"/>
    <property type="match status" value="1"/>
</dbReference>
<dbReference type="GO" id="GO:0047879">
    <property type="term" value="F:erythronolide synthase activity"/>
    <property type="evidence" value="ECO:0007669"/>
    <property type="project" value="UniProtKB-EC"/>
</dbReference>
<dbReference type="Pfam" id="PF22621">
    <property type="entry name" value="CurL-like_PKS_C"/>
    <property type="match status" value="2"/>
</dbReference>
<dbReference type="InterPro" id="IPR016035">
    <property type="entry name" value="Acyl_Trfase/lysoPLipase"/>
</dbReference>
<evidence type="ECO:0000256" key="8">
    <source>
        <dbReference type="ARBA" id="ARBA00023315"/>
    </source>
</evidence>
<dbReference type="InterPro" id="IPR001227">
    <property type="entry name" value="Ac_transferase_dom_sf"/>
</dbReference>
<dbReference type="PROSITE" id="PS00012">
    <property type="entry name" value="PHOSPHOPANTETHEINE"/>
    <property type="match status" value="1"/>
</dbReference>
<feature type="domain" description="Ketosynthase family 3 (KS3)" evidence="16">
    <location>
        <begin position="5296"/>
        <end position="5704"/>
    </location>
</feature>
<dbReference type="Pfam" id="PF16197">
    <property type="entry name" value="KAsynt_C_assoc"/>
    <property type="match status" value="3"/>
</dbReference>
<evidence type="ECO:0000259" key="17">
    <source>
        <dbReference type="PROSITE" id="PS52019"/>
    </source>
</evidence>
<evidence type="ECO:0000256" key="14">
    <source>
        <dbReference type="PROSITE-ProRule" id="PRU01363"/>
    </source>
</evidence>
<dbReference type="GO" id="GO:0004315">
    <property type="term" value="F:3-oxoacyl-[acyl-carrier-protein] synthase activity"/>
    <property type="evidence" value="ECO:0007669"/>
    <property type="project" value="InterPro"/>
</dbReference>
<evidence type="ECO:0000259" key="16">
    <source>
        <dbReference type="PROSITE" id="PS52004"/>
    </source>
</evidence>
<protein>
    <recommendedName>
        <fullName evidence="13">6-deoxyerythronolide-B synthase</fullName>
        <ecNumber evidence="13">2.3.1.94</ecNumber>
    </recommendedName>
</protein>
<feature type="active site" description="Proton donor; for dehydratase activity" evidence="14">
    <location>
        <position position="1120"/>
    </location>
</feature>
<dbReference type="PROSITE" id="PS50075">
    <property type="entry name" value="CARRIER"/>
    <property type="match status" value="3"/>
</dbReference>
<evidence type="ECO:0000256" key="5">
    <source>
        <dbReference type="ARBA" id="ARBA00022737"/>
    </source>
</evidence>
<dbReference type="InterPro" id="IPR049551">
    <property type="entry name" value="PKS_DH_C"/>
</dbReference>
<evidence type="ECO:0000313" key="18">
    <source>
        <dbReference type="EMBL" id="TLP50432.1"/>
    </source>
</evidence>
<feature type="domain" description="Ketosynthase family 3 (KS3)" evidence="16">
    <location>
        <begin position="3483"/>
        <end position="3895"/>
    </location>
</feature>
<dbReference type="SUPFAM" id="SSF47336">
    <property type="entry name" value="ACP-like"/>
    <property type="match status" value="3"/>
</dbReference>
<dbReference type="GO" id="GO:0004312">
    <property type="term" value="F:fatty acid synthase activity"/>
    <property type="evidence" value="ECO:0007669"/>
    <property type="project" value="TreeGrafter"/>
</dbReference>
<dbReference type="InterPro" id="IPR006162">
    <property type="entry name" value="Ppantetheine_attach_site"/>
</dbReference>
<dbReference type="EMBL" id="VANP01000028">
    <property type="protein sequence ID" value="TLP50432.1"/>
    <property type="molecule type" value="Genomic_DNA"/>
</dbReference>
<feature type="region of interest" description="C-terminal hotdog fold" evidence="14">
    <location>
        <begin position="2816"/>
        <end position="2953"/>
    </location>
</feature>
<dbReference type="SUPFAM" id="SSF52151">
    <property type="entry name" value="FabD/lysophospholipase-like"/>
    <property type="match status" value="3"/>
</dbReference>
<dbReference type="FunFam" id="3.40.366.10:FF:000002">
    <property type="entry name" value="Probable polyketide synthase 2"/>
    <property type="match status" value="3"/>
</dbReference>
<dbReference type="InterPro" id="IPR036291">
    <property type="entry name" value="NAD(P)-bd_dom_sf"/>
</dbReference>
<feature type="domain" description="PKS/mFAS DH" evidence="17">
    <location>
        <begin position="2682"/>
        <end position="2953"/>
    </location>
</feature>
<keyword evidence="3" id="KW-0597">Phosphoprotein</keyword>
<organism evidence="18 19">
    <name type="scientific">Microbispora triticiradicis</name>
    <dbReference type="NCBI Taxonomy" id="2200763"/>
    <lineage>
        <taxon>Bacteria</taxon>
        <taxon>Bacillati</taxon>
        <taxon>Actinomycetota</taxon>
        <taxon>Actinomycetes</taxon>
        <taxon>Streptosporangiales</taxon>
        <taxon>Streptosporangiaceae</taxon>
        <taxon>Microbispora</taxon>
    </lineage>
</organism>
<evidence type="ECO:0000313" key="19">
    <source>
        <dbReference type="Proteomes" id="UP000309033"/>
    </source>
</evidence>
<evidence type="ECO:0000256" key="6">
    <source>
        <dbReference type="ARBA" id="ARBA00023194"/>
    </source>
</evidence>
<dbReference type="Proteomes" id="UP000309033">
    <property type="component" value="Unassembled WGS sequence"/>
</dbReference>
<dbReference type="InterPro" id="IPR036736">
    <property type="entry name" value="ACP-like_sf"/>
</dbReference>
<dbReference type="SUPFAM" id="SSF53901">
    <property type="entry name" value="Thiolase-like"/>
    <property type="match status" value="4"/>
</dbReference>
<dbReference type="SMART" id="SM00825">
    <property type="entry name" value="PKS_KS"/>
    <property type="match status" value="4"/>
</dbReference>
<evidence type="ECO:0000256" key="11">
    <source>
        <dbReference type="ARBA" id="ARBA00060622"/>
    </source>
</evidence>
<dbReference type="Pfam" id="PF14765">
    <property type="entry name" value="PS-DH"/>
    <property type="match status" value="3"/>
</dbReference>
<dbReference type="InterPro" id="IPR014043">
    <property type="entry name" value="Acyl_transferase_dom"/>
</dbReference>
<comment type="cofactor">
    <cofactor evidence="1">
        <name>pantetheine 4'-phosphate</name>
        <dbReference type="ChEBI" id="CHEBI:47942"/>
    </cofactor>
</comment>
<dbReference type="InterPro" id="IPR013968">
    <property type="entry name" value="PKS_KR"/>
</dbReference>
<evidence type="ECO:0000256" key="2">
    <source>
        <dbReference type="ARBA" id="ARBA00022450"/>
    </source>
</evidence>
<dbReference type="InterPro" id="IPR042104">
    <property type="entry name" value="PKS_dehydratase_sf"/>
</dbReference>
<dbReference type="SMART" id="SM00826">
    <property type="entry name" value="PKS_DH"/>
    <property type="match status" value="3"/>
</dbReference>
<evidence type="ECO:0000256" key="4">
    <source>
        <dbReference type="ARBA" id="ARBA00022679"/>
    </source>
</evidence>
<dbReference type="InterPro" id="IPR014030">
    <property type="entry name" value="Ketoacyl_synth_N"/>
</dbReference>
<feature type="domain" description="PKS/mFAS DH" evidence="17">
    <location>
        <begin position="4445"/>
        <end position="4730"/>
    </location>
</feature>
<dbReference type="SUPFAM" id="SSF55048">
    <property type="entry name" value="Probable ACP-binding domain of malonyl-CoA ACP transacylase"/>
    <property type="match status" value="3"/>
</dbReference>
<comment type="caution">
    <text evidence="18">The sequence shown here is derived from an EMBL/GenBank/DDBJ whole genome shotgun (WGS) entry which is preliminary data.</text>
</comment>
<dbReference type="CDD" id="cd00833">
    <property type="entry name" value="PKS"/>
    <property type="match status" value="4"/>
</dbReference>
<dbReference type="Gene3D" id="3.10.129.110">
    <property type="entry name" value="Polyketide synthase dehydratase"/>
    <property type="match status" value="3"/>
</dbReference>
<comment type="catalytic activity">
    <reaction evidence="9">
        <text>6 (S)-methylmalonyl-CoA + propanoyl-CoA + 6 NADPH + 12 H(+) = 6-deoxyerythronolide B + 6 CO2 + 6 NADP(+) + 7 CoA + H2O</text>
        <dbReference type="Rhea" id="RHEA:23068"/>
        <dbReference type="ChEBI" id="CHEBI:15377"/>
        <dbReference type="ChEBI" id="CHEBI:15378"/>
        <dbReference type="ChEBI" id="CHEBI:16089"/>
        <dbReference type="ChEBI" id="CHEBI:16526"/>
        <dbReference type="ChEBI" id="CHEBI:57287"/>
        <dbReference type="ChEBI" id="CHEBI:57327"/>
        <dbReference type="ChEBI" id="CHEBI:57392"/>
        <dbReference type="ChEBI" id="CHEBI:57783"/>
        <dbReference type="ChEBI" id="CHEBI:58349"/>
        <dbReference type="EC" id="2.3.1.94"/>
    </reaction>
</comment>
<dbReference type="Gene3D" id="3.40.366.10">
    <property type="entry name" value="Malonyl-Coenzyme A Acyl Carrier Protein, domain 2"/>
    <property type="match status" value="3"/>
</dbReference>
<dbReference type="Pfam" id="PF00550">
    <property type="entry name" value="PP-binding"/>
    <property type="match status" value="3"/>
</dbReference>
<feature type="active site" description="Proton acceptor; for dehydratase activity" evidence="14">
    <location>
        <position position="4477"/>
    </location>
</feature>
<sequence>MGNDEKLLEYLRKVTADLHQTRSRLRQVEADATEPIAIVAMGCRYPGGVTSPEELWRLVADEVDAIGPFPVDRGWDLDTERSYVREGGFVADVAGFDAGFFGIAPREALAMDPQQRLVLEVAWETLERAGLDPHSVRGERVGVFVGSGMQDYAGLLDAAPEVAEAYLGTATASAVISGRVAYTLGLEGPTLTVDTACSSSLVALHLAAQALRNRECALALAGGVMVMSTPGPFIGMSKQSGLARDGRCKAFSDSADGTGWAEGAGLLLLERLSDAQRNGHHVLAVIRGSAVGSDGASNGLTAPNGPAQQRVIRDALAGAELTTADIDAVEGHGTGTTLGDPIEAQALLATYGKNRPADQPLWLGSVKSNIGHAQAAAGVSGVIKMVMAMRHGVLPRTLHVTEPSSHVDWTAGNVRLLTERRPWPSGDRPRRAGVSSFGVSGTNAHVVLEEAPPAEPVTQSSPASAPVWPAATPVPLPVSARDADSLRAQAARLLEHLDGSPDTSVVDLGYSLATSRAALAHRAVLLATDRESVLRGLAELSAGEPSAAIVRGTAAESDTAFLFTGQGAQRLGMGRELHAAFPVFAQAFDAVVAELDAHLDRPLREVIWGEDADLVDQTAYAQAGLFAVEVALFRLVESWGVRPDYLVGHSVGELAAAHVAGMLSLADACRLVAARGRLMQALPSGGAMVAVEATEDEVLPLLVEGVDIAAVNGPSAVVVSGQEAPVLALAAQLAEQGRKTRRLRVSHAFHSQLMEPMLADFAEVAESLTYGRPSIPIVSTVTGAFADSGFGTARYWVDQVRGAVRFADAVTTLAAQGVTRFVELGPDAVLTAMARQTVGTGALLPTLRKDRQEPAAMIAALAGLHTSGLPVDWQAVFAGSGAVRADLPTYAFQRRRYWVEAAPTADVAAAGLDAPGHPLLGAVVQMPDSGEVVLTGRLSTRAQPWLADHRVMGRVLVPGTAFVELAIRAGDQVGCAVLDELTLHAPLALPEADSVHRGVRIQVVLGPQDAASPARTVAIYSRLDEPGTDLPWTLHAEGVLTAGAAPAEDATAEWPPPGAVPVELGDLYGDLAEAGLGYGPVFQGLRAVWRSGDEVFAEVALPEQATSAAADFGIHPALLDACLHTAAFAGLFEQQAVVPFAWSRVTLHAAGAPAVRVRLTPAGAGAVTLDVADTSGRPVLSADSLTLRPISAEQASSPALPENLYRVEWSPLPVSTAQPSPAEVVVVRGEPGVSADAVRGATHAVLSALQSWPEEDRPADAVLAVVTSGAVGLPGEDVTDLAGAAVWGLVRSAQSELSGRVVLVDTDGSVDVPVVVASGEPQVVVRDGVMYAARLVRVPTGTPEAGPAGFGDGAVLVTGGTGALGELVVRHLVARHGVRRLVLVSRRGPEAPGAAELRDEIAGLGAEVSVVACDVADRDALAALLAGVDVSAVVHMAGVLDDGVIGSLTPERVDRVLRPKVDAALNLHELTRDRELAAFVLFSSASGVFGTPGQGSYAAANAFLDALAAHRRANGLTAQSLAWGPWAAGMAGTLEQSRFSQGGFVPLNADTGLAAFDAALTTAEPVLAPLTLNLPGLRAQAENLPQLLRGVVPAVRRRSAGAGSADGALARRLAELPEEERQPMLLRLVLGHVAQVLGFASTDAIEPDRAFGEFGFDSLSAVEFRNALNAETGLRLPASLVFDYPSPTALARHLAAELTGTGRKITAVRSATDATDEPLAIVGMACRYPGGVSSPEDLWRLVAGGVDAISEFPVNRGWDVEEFFDPDGARPGTSYVKRGGFLHEAAEFDAGFFGISPNEALVMDPQQRLLLETSWEAMERAGIDPGSLRGSATGVFAGMMYHDYAANSSTGSIASGRVSYVFGFEGPSVTVDTACSSSLVALHLAGQALRSGECSLALVGGVAVMATPEAFIEFSRQRGLSPDGRCRAYGAGANGTAWAEGCGVLLVERLSDARRLGHRVLAVVRGTAVNQDGASNGLTAPNGPSQERVIRQALANARLSVQDVDAVEGHGTGTTLGDPIEAQAVLATYGQDRPEERPLWLGSLKSNIGHAQAAAGVGGIIKMVQAIRHGVLPKTLHVDEPSPHIEWSAGQVQLLTEAMPWPEVDRPRRAGVSSFGISGTNAHVIIEQAPADLAADVLLAEAPSPALLAGTAQVLAESGQPADAAAVAGEGVALAGAAAEPVSGEGVVSVAGEGAAQVSAEAHADLTPTEAPAPIPVEGVAPVAWVVSGKTADALAGQAARVLSFVQDRPALSVADIGYSLATTRASFERRAVVTGGDRAGLLAGLAALAAGRTAPQVVQGIARSTGKVGVLFTGQGAQRLGMGRELHAAFPAFAQAFDAVVDELDAHLDRPLREVIWGEDPGLADQTAYAQAGLFAVEVALFRLLESWGVRPDYLAGHSVGELAAAHVAGMLTLPDASRLVAARGRLMQALPAGGAMVAVQATEDEVTPLLTDGVDIAAVNGPRAVVISGQEAPVLALAAQLAEQGRKTRRLRVSHAFHSHLMEPMLADFHTVAESLTYERPSIPIVSTVTGDLADTEFGTAEYWVDQVRGAVRFADAVSALAAQGVTRFVELGPDAVLTAMAQQTLDEADTAVFTATMRAERPEPGTVVAALGQLHTAGVPVDWQAFYAETGANRVDLPTYAFQRESYWLDTLDYWRQAWAGAFAGAADIASAGLDSADHPLLGAVVTSPESDGVVLTGRLSSRTQDWLADHRVLGNVVFPGTGFVEMAIRAGDQVGCEVLEELTLQAPLVLPESGVAVRVSVGAADESGRRSVSVHSRSEDVDAPWVCHATGLLAPGVTEPVAAAHEWPPAGAVPVDLSSLYADLAEAGITYGPVFQGLKTAWRRGDDVFAEVALPESVQEEADRFGIHPALLDACLHAIGLTSVIGEEAALPFSWAGVALHATGAQAVRVRVTTVGSDAVSIAVADHTGAPVASVESLTVRTIPAGGLDAAASRQAAPLFRLSWAPIGGASPATTDPAEVVVVRGEPGVSADAVRGATHAVLSALQSWPEEERPADAVLAVVTSGAVGLPGEDVTDLAGAAVWGLVRSAQSENLGRILLLDTDGSVDVPVVVASGEPQVVVRDGVMYAARLVRVPAATAEVEPVTSFPAEGTVLVTGGTGMLGRLVARHLVVAHGVRHLLLTSRSASAESAADLIGELADLGAEVSVVACDVADRDALAALLAGVDVSAVVHMAGVLDDGVIGSLTPERVDRVLRPKVDAALNLHELTRDRELAAFVLFSSASGVFGTPGQGSYAAANAFLDALAAHRRAGGLTAQSLAWGLWDAQGGMGGELTAVERQRLSRTGVEPLSAEQGLELFDAACASDASAVVPIRLNLTALAAAGPEAPALLGSLVRRPARRSAAGVPAAAAQLAERLAPLSEADRVAALLEIVRTQAAAVLGHAGAEAIEPDRAFGELGFDSLSAVEFRNALNAQVGLRLPASLVFDYPNALAVAEHIAAEVAGADTRRTAVAATAGSVDEPLAIVGMACRYPGGVSSPEDLWRLVSDGVDAISDWPADRGWDVEGLFDPSGERPNTSYVKSGGFLHEAAEFDAAFFGISPNEALVMDPQQRLLLETSWEAMERAGIDPGSLRGSATGVFAGMMYHDYAANANTGSIASGRVSYVFGFEGPSVTVDTACSSSLVALHLAGQALRSGECSLALVGGVAVMATPEAIIEFSRQRGLSPDGRCRSFAAGANGTAWAEGCGVLLVERLSDARRLGHRVLAVVRGTAVNQDGASNGLTAPNGPSQERVIRQALANARLSVRDVDVVEGHGTGTTLGDPIEAQAVLATYGQDRPEERPLWLGSLKSNIGHAQAAAGVGGIIKMVQAIRHGVLPKTLHVDEPSPHIEWSAGQVQLLTEAMPWPEVDRPRRAGVSSFGISGTNAHVIIEQAPADLAADVLLAEAPSPALLTGTVSPATAEIAAVADGAAPVLAESGQPAGAAAVAGEGVVLADGAAESVSGQGAVSVAGQGAALVPAGSVAPVAWVVSGKTADALAGQAARVLSFVQDHPSLGVADVGLSLATTRASFERRAVVTGGDRAALLAGLAALAEGRTAPGVVQGVARSGGKVGVLFTGQGAQRLGMGRELHTAFPAFAQAFDAVVDELDAHLDRPLREVIWGADADLVDQTAYAQAGLFAVEVALFRLVSSWGVRPDYLAGHSVGELAAAHVAGMLSLPDACRLVAARGRLMQALPSGGAMVAVQATEEEVTSLLTEGVDIAAVNGPRAVVISGQEAPVLALAERLAEQGRKTRRLRVSHAFHSHLMEPMLADFHTVAESLDYGRPSIPIVSTVTGSPADEEFGTARYWVDQVRGAVRFADAVTTLAAQGVTRFVELGPDAVLTAMAQQALDEADTAVFTATMRAERPEPGTVVAALGQLHTAGVPVDWQAFYAETGANRVDLPTYAFQRERYWLNPIDYLSESWVADHIGNLSSAGLEAVEHPLLGAVLPLPESGGVVFTGQLSVRSHPWLADHQVFGSVLLPGTGLVELALHAAEHTGCTHVEELTLAAPLVLPGGAAGSGEGAVQVQVVVGAADEDGRRTVAIYSRGAQAPADLPWTLHAEGTLSTNPATTNPAGADLSQWPPAEAGAVDLTDAYQILHERGYGYGPAFQGLRAAWRRGEEVFAEVALPDHEHQDAALFGLHPALFDAALHSLHFGGDDTDDGPTMLPFSWAGVSLSAVGATALRVRLTPAGQNAFSLEIADAEGAPVAAVRSLTSRPVAPEQLQPAQLHDSLYRVDWTKVPVPPAVSLTYADWAALDPAASTVPDVIVLREPFGDPDGASADEAGAVRAATHQVLAVLQEWTADERFADSRLLVVTRGAVAPLPGAEDVTDLAGAAVWGLVRTAQREHPDRIVLADLDDSADSGVDVGVDLGAVMGIGEPQVAIRDGVAYAPRLVRVPVSAPETAPETTPVTSFPAEGTVLVTGGTGMLGRLVARHLVVAHGVRHLLLTSRSASAESAADLIEELADLGARVSVVAADAADRASLAGVLAGIPAEHPLVGVVHLAGVLDDGVIGSLTPERMDRVLRPKVDAALNLHELTRDRELAAFVLFSSASGVFGTPGQGSYAAANAFLDALAAHRRANGLTAQSLAWGLWADDAGMAGELGDADRQRLSRNGVEPLSARQGLELFDVACTVDSGTLVPIRLDFAALAEAGAELPSLFRTLVRVPTRRVAAAAGGAASAVRERFAGLTAAERVAAALDIVRTQAAAVLGHAGVEAIEPDRAFGELGFDSLSAVELRNGLNAVTGLRLPASLVFDYPNALAVAEHIAAEVVGADTRRTAVAATAGSVDEPLAIVGMACRYPGGVSSPEDLWRLVAGGVDAISDLPVNRGWNIEEIFDPDGKRPNTSYVKSGGFLHEAAEFDAAFFGISPNEALVMDPQQRLLLETSWEAMERAGIDPGSLRGSSTGVFAGMMYHDYAANANTGSIASGRVSYVFGFEGPSVTIDTACSSSLVALHLAGQALRSGECSLALVGGVAVMATPDTFIEFSRQRGLSPDGRCRAYGAGANGTAWAEGCGVLLVERLSDARRLGHRVLAVVRGTAVNQDGASNGLTAPNGPSQERVIRQALANARLSVRDVDVVEGHGTGTTLGDPIEAQAVLATYGQDRPEEQPLWLGSLKSNIGHTQAAAGVGGIIKMVMAMHNGVLPKTLHADEPSPHIEWSAGHVRLLTEAMPWPEVDRPRRAGVSSFGISGTNAHV</sequence>
<feature type="domain" description="Carrier" evidence="15">
    <location>
        <begin position="3390"/>
        <end position="3465"/>
    </location>
</feature>
<keyword evidence="4" id="KW-0808">Transferase</keyword>
<dbReference type="Pfam" id="PF22953">
    <property type="entry name" value="SpnB_Rossmann"/>
    <property type="match status" value="3"/>
</dbReference>
<gene>
    <name evidence="18" type="ORF">FED44_35165</name>
</gene>
<comment type="function">
    <text evidence="10">Involved in the biosynthesis of antibiotic erythromycin via the biosynthesis of its aglycone precursor, 6-deoxyerythronolide B (6-dEB).</text>
</comment>
<dbReference type="EC" id="2.3.1.94" evidence="13"/>
<dbReference type="Pfam" id="PF02801">
    <property type="entry name" value="Ketoacyl-synt_C"/>
    <property type="match status" value="4"/>
</dbReference>
<dbReference type="SMART" id="SM01294">
    <property type="entry name" value="PKS_PP_betabranch"/>
    <property type="match status" value="3"/>
</dbReference>
<dbReference type="SMART" id="SM00822">
    <property type="entry name" value="PKS_KR"/>
    <property type="match status" value="3"/>
</dbReference>
<evidence type="ECO:0000256" key="1">
    <source>
        <dbReference type="ARBA" id="ARBA00001957"/>
    </source>
</evidence>
<evidence type="ECO:0000256" key="10">
    <source>
        <dbReference type="ARBA" id="ARBA00060158"/>
    </source>
</evidence>
<dbReference type="Gene3D" id="3.30.70.3290">
    <property type="match status" value="3"/>
</dbReference>
<evidence type="ECO:0000256" key="3">
    <source>
        <dbReference type="ARBA" id="ARBA00022553"/>
    </source>
</evidence>
<dbReference type="InterPro" id="IPR020807">
    <property type="entry name" value="PKS_DH"/>
</dbReference>
<name>A0A5R8YI05_9ACTN</name>
<feature type="non-terminal residue" evidence="18">
    <location>
        <position position="5704"/>
    </location>
</feature>
<dbReference type="InterPro" id="IPR018201">
    <property type="entry name" value="Ketoacyl_synth_AS"/>
</dbReference>
<evidence type="ECO:0000256" key="12">
    <source>
        <dbReference type="ARBA" id="ARBA00063272"/>
    </source>
</evidence>
<dbReference type="InterPro" id="IPR014031">
    <property type="entry name" value="Ketoacyl_synth_C"/>
</dbReference>
<dbReference type="PROSITE" id="PS52004">
    <property type="entry name" value="KS3_2"/>
    <property type="match status" value="4"/>
</dbReference>
<feature type="active site" description="Proton donor; for dehydratase activity" evidence="14">
    <location>
        <position position="4652"/>
    </location>
</feature>
<feature type="domain" description="Ketosynthase family 3 (KS3)" evidence="16">
    <location>
        <begin position="33"/>
        <end position="450"/>
    </location>
</feature>
<dbReference type="Pfam" id="PF08990">
    <property type="entry name" value="Docking"/>
    <property type="match status" value="1"/>
</dbReference>
<feature type="region of interest" description="N-terminal hotdog fold" evidence="14">
    <location>
        <begin position="2682"/>
        <end position="2804"/>
    </location>
</feature>
<dbReference type="PANTHER" id="PTHR43775">
    <property type="entry name" value="FATTY ACID SYNTHASE"/>
    <property type="match status" value="1"/>
</dbReference>
<dbReference type="Pfam" id="PF00698">
    <property type="entry name" value="Acyl_transf_1"/>
    <property type="match status" value="3"/>
</dbReference>
<accession>A0A5R8YI05</accession>
<dbReference type="SMART" id="SM00823">
    <property type="entry name" value="PKS_PP"/>
    <property type="match status" value="3"/>
</dbReference>
<dbReference type="OrthoDB" id="4537517at2"/>
<feature type="region of interest" description="C-terminal hotdog fold" evidence="14">
    <location>
        <begin position="4591"/>
        <end position="4730"/>
    </location>
</feature>
<dbReference type="InterPro" id="IPR032821">
    <property type="entry name" value="PKS_assoc"/>
</dbReference>
<dbReference type="InterPro" id="IPR015083">
    <property type="entry name" value="NorB/c/GfsB-D-like_docking"/>
</dbReference>
<dbReference type="InterPro" id="IPR050091">
    <property type="entry name" value="PKS_NRPS_Biosynth_Enz"/>
</dbReference>
<dbReference type="InterPro" id="IPR020806">
    <property type="entry name" value="PKS_PP-bd"/>
</dbReference>
<dbReference type="Pfam" id="PF21089">
    <property type="entry name" value="PKS_DH_N"/>
    <property type="match status" value="3"/>
</dbReference>
<feature type="active site" description="Proton donor; for dehydratase activity" evidence="14">
    <location>
        <position position="2877"/>
    </location>
</feature>
<dbReference type="FunFam" id="3.40.47.10:FF:000019">
    <property type="entry name" value="Polyketide synthase type I"/>
    <property type="match status" value="4"/>
</dbReference>
<dbReference type="Gene3D" id="3.40.50.720">
    <property type="entry name" value="NAD(P)-binding Rossmann-like Domain"/>
    <property type="match status" value="3"/>
</dbReference>
<dbReference type="InterPro" id="IPR055123">
    <property type="entry name" value="SpnB-like_Rossmann"/>
</dbReference>
<feature type="domain" description="Carrier" evidence="15">
    <location>
        <begin position="5203"/>
        <end position="5278"/>
    </location>
</feature>
<dbReference type="Pfam" id="PF00109">
    <property type="entry name" value="ketoacyl-synt"/>
    <property type="match status" value="4"/>
</dbReference>